<proteinExistence type="predicted"/>
<evidence type="ECO:0000313" key="2">
    <source>
        <dbReference type="EMBL" id="KAF3512889.1"/>
    </source>
</evidence>
<reference evidence="2" key="1">
    <citation type="submission" date="2019-12" db="EMBL/GenBank/DDBJ databases">
        <title>Genome sequencing and annotation of Brassica cretica.</title>
        <authorList>
            <person name="Studholme D.J."/>
            <person name="Sarris P."/>
        </authorList>
    </citation>
    <scope>NUCLEOTIDE SEQUENCE</scope>
    <source>
        <strain evidence="2">PFS-109/04</strain>
        <tissue evidence="2">Leaf</tissue>
    </source>
</reference>
<feature type="compositionally biased region" description="Basic and acidic residues" evidence="1">
    <location>
        <begin position="131"/>
        <end position="150"/>
    </location>
</feature>
<dbReference type="AlphaFoldDB" id="A0A8S9PBM4"/>
<comment type="caution">
    <text evidence="2">The sequence shown here is derived from an EMBL/GenBank/DDBJ whole genome shotgun (WGS) entry which is preliminary data.</text>
</comment>
<evidence type="ECO:0000256" key="1">
    <source>
        <dbReference type="SAM" id="MobiDB-lite"/>
    </source>
</evidence>
<protein>
    <submittedName>
        <fullName evidence="2">Uncharacterized protein</fullName>
    </submittedName>
</protein>
<feature type="region of interest" description="Disordered" evidence="1">
    <location>
        <begin position="131"/>
        <end position="165"/>
    </location>
</feature>
<name>A0A8S9PBM4_BRACR</name>
<gene>
    <name evidence="2" type="ORF">F2Q69_00006869</name>
</gene>
<dbReference type="EMBL" id="QGKX02001521">
    <property type="protein sequence ID" value="KAF3512889.1"/>
    <property type="molecule type" value="Genomic_DNA"/>
</dbReference>
<evidence type="ECO:0000313" key="3">
    <source>
        <dbReference type="Proteomes" id="UP000712600"/>
    </source>
</evidence>
<dbReference type="Proteomes" id="UP000712600">
    <property type="component" value="Unassembled WGS sequence"/>
</dbReference>
<sequence length="165" mass="19312">MILDELKDEDKEVMKQPAEEEILTIPEGPTTRSRTKKLKEAIGGLIKKSLEHEEIILIVFLMISKCLEPVPAFPKYMFLRAQGSSVCHIRIRYLGETMGSEEDDATFMRRNQLLQEAITKQVMDAMVKLLDERYDQRPPDRQDQTSDQRREPRRNRRGQREHAES</sequence>
<organism evidence="2 3">
    <name type="scientific">Brassica cretica</name>
    <name type="common">Mustard</name>
    <dbReference type="NCBI Taxonomy" id="69181"/>
    <lineage>
        <taxon>Eukaryota</taxon>
        <taxon>Viridiplantae</taxon>
        <taxon>Streptophyta</taxon>
        <taxon>Embryophyta</taxon>
        <taxon>Tracheophyta</taxon>
        <taxon>Spermatophyta</taxon>
        <taxon>Magnoliopsida</taxon>
        <taxon>eudicotyledons</taxon>
        <taxon>Gunneridae</taxon>
        <taxon>Pentapetalae</taxon>
        <taxon>rosids</taxon>
        <taxon>malvids</taxon>
        <taxon>Brassicales</taxon>
        <taxon>Brassicaceae</taxon>
        <taxon>Brassiceae</taxon>
        <taxon>Brassica</taxon>
    </lineage>
</organism>
<accession>A0A8S9PBM4</accession>